<sequence>MRVLSLTTLQAFWKTHPPAEKPLGYWYAVTADAVWKTPADVRKDFNTADFIVDSRVIFDIGANKYRLIAHVSYKFANVKVKFVGTHADYDAIKGVEGIGR</sequence>
<dbReference type="InterPro" id="IPR018669">
    <property type="entry name" value="Toxin_HigB"/>
</dbReference>
<reference evidence="1" key="1">
    <citation type="journal article" date="2021" name="Microorganisms">
        <title>Acidisoma silvae sp. nov. and Acidisomacellulosilytica sp. nov., Two Acidophilic Bacteria Isolated from Decaying Wood, Hydrolyzing Cellulose and Producing Poly-3-hydroxybutyrate.</title>
        <authorList>
            <person name="Mieszkin S."/>
            <person name="Pouder E."/>
            <person name="Uroz S."/>
            <person name="Simon-Colin C."/>
            <person name="Alain K."/>
        </authorList>
    </citation>
    <scope>NUCLEOTIDE SEQUENCE</scope>
    <source>
        <strain evidence="1">HW T2.11</strain>
    </source>
</reference>
<protein>
    <submittedName>
        <fullName evidence="1">Type II toxin-antitoxin system HigB family toxin</fullName>
    </submittedName>
</protein>
<evidence type="ECO:0000313" key="1">
    <source>
        <dbReference type="EMBL" id="MCB8878484.1"/>
    </source>
</evidence>
<dbReference type="GO" id="GO:0004519">
    <property type="term" value="F:endonuclease activity"/>
    <property type="evidence" value="ECO:0007669"/>
    <property type="project" value="InterPro"/>
</dbReference>
<proteinExistence type="predicted"/>
<dbReference type="AlphaFoldDB" id="A0A963YX66"/>
<dbReference type="Pfam" id="PF09907">
    <property type="entry name" value="HigB_toxin"/>
    <property type="match status" value="1"/>
</dbReference>
<keyword evidence="2" id="KW-1185">Reference proteome</keyword>
<organism evidence="1 2">
    <name type="scientific">Acidisoma silvae</name>
    <dbReference type="NCBI Taxonomy" id="2802396"/>
    <lineage>
        <taxon>Bacteria</taxon>
        <taxon>Pseudomonadati</taxon>
        <taxon>Pseudomonadota</taxon>
        <taxon>Alphaproteobacteria</taxon>
        <taxon>Acetobacterales</taxon>
        <taxon>Acidocellaceae</taxon>
        <taxon>Acidisoma</taxon>
    </lineage>
</organism>
<comment type="caution">
    <text evidence="1">The sequence shown here is derived from an EMBL/GenBank/DDBJ whole genome shotgun (WGS) entry which is preliminary data.</text>
</comment>
<accession>A0A963YX66</accession>
<dbReference type="GO" id="GO:0110001">
    <property type="term" value="C:toxin-antitoxin complex"/>
    <property type="evidence" value="ECO:0007669"/>
    <property type="project" value="InterPro"/>
</dbReference>
<evidence type="ECO:0000313" key="2">
    <source>
        <dbReference type="Proteomes" id="UP000708298"/>
    </source>
</evidence>
<dbReference type="EMBL" id="JAESVB010000040">
    <property type="protein sequence ID" value="MCB8878484.1"/>
    <property type="molecule type" value="Genomic_DNA"/>
</dbReference>
<dbReference type="Proteomes" id="UP000708298">
    <property type="component" value="Unassembled WGS sequence"/>
</dbReference>
<name>A0A963YX66_9PROT</name>
<dbReference type="GO" id="GO:0003723">
    <property type="term" value="F:RNA binding"/>
    <property type="evidence" value="ECO:0007669"/>
    <property type="project" value="InterPro"/>
</dbReference>
<gene>
    <name evidence="1" type="ORF">ASILVAE211_25130</name>
</gene>
<dbReference type="RefSeq" id="WP_227324129.1">
    <property type="nucleotide sequence ID" value="NZ_JAESVB010000040.1"/>
</dbReference>
<reference evidence="1" key="2">
    <citation type="submission" date="2021-01" db="EMBL/GenBank/DDBJ databases">
        <authorList>
            <person name="Mieszkin S."/>
            <person name="Pouder E."/>
            <person name="Alain K."/>
        </authorList>
    </citation>
    <scope>NUCLEOTIDE SEQUENCE</scope>
    <source>
        <strain evidence="1">HW T2.11</strain>
    </source>
</reference>